<feature type="transmembrane region" description="Helical" evidence="6">
    <location>
        <begin position="179"/>
        <end position="198"/>
    </location>
</feature>
<keyword evidence="3 6" id="KW-0812">Transmembrane</keyword>
<feature type="transmembrane region" description="Helical" evidence="6">
    <location>
        <begin position="46"/>
        <end position="66"/>
    </location>
</feature>
<evidence type="ECO:0000256" key="6">
    <source>
        <dbReference type="SAM" id="Phobius"/>
    </source>
</evidence>
<name>A0A7S9LNR9_9RHOB</name>
<dbReference type="GO" id="GO:0005886">
    <property type="term" value="C:plasma membrane"/>
    <property type="evidence" value="ECO:0007669"/>
    <property type="project" value="UniProtKB-SubCell"/>
</dbReference>
<sequence>MTGHAPKRRSFLRDVMDVGAARVIVLLATLGANVIIARTLGPEGKGAITALTVVPFLIITLAELGLRQATTYHIGRKTFDAQTVVSTLILLYLASSVIGVLICLIYFNIAWQPQFTVAAVIAATLFIPFGLMRNYTTGIFLGMEKVAVFSRVNWMPGVTQLIVLGILALIGVISITGAVWAALIGVIVVAAYAARLVAREVRLTPIFDKDCIIAMLRLGGIFAVALFLISLNYKINIFLLQYWSDLEQVGIYALGESIAELIWQVPGTMSAVILSRSANAKNDAQFTERIGILLRLSVIIGIIGATGLGIVSPVLIPLVFGAEFADSAQVLILLLPGIVAFVIFKILNVDLAGKGRPWVSMLVIIPALGLNAAAASFLIPAYGAEGAAIACSISYLGTAAAFTVLYCRVTKTPLVDFVTPRMSDLDFLIQKVPALRVLRPGARP</sequence>
<dbReference type="PANTHER" id="PTHR30250:SF11">
    <property type="entry name" value="O-ANTIGEN TRANSPORTER-RELATED"/>
    <property type="match status" value="1"/>
</dbReference>
<dbReference type="Proteomes" id="UP000594800">
    <property type="component" value="Chromosome"/>
</dbReference>
<feature type="transmembrane region" description="Helical" evidence="6">
    <location>
        <begin position="152"/>
        <end position="173"/>
    </location>
</feature>
<feature type="transmembrane region" description="Helical" evidence="6">
    <location>
        <begin position="387"/>
        <end position="407"/>
    </location>
</feature>
<dbReference type="Pfam" id="PF01943">
    <property type="entry name" value="Polysacc_synt"/>
    <property type="match status" value="1"/>
</dbReference>
<dbReference type="RefSeq" id="WP_196101424.1">
    <property type="nucleotide sequence ID" value="NZ_CP064942.1"/>
</dbReference>
<feature type="transmembrane region" description="Helical" evidence="6">
    <location>
        <begin position="210"/>
        <end position="231"/>
    </location>
</feature>
<feature type="transmembrane region" description="Helical" evidence="6">
    <location>
        <begin position="293"/>
        <end position="316"/>
    </location>
</feature>
<keyword evidence="5 6" id="KW-0472">Membrane</keyword>
<protein>
    <submittedName>
        <fullName evidence="7">Oligosaccharide flippase family protein</fullName>
    </submittedName>
</protein>
<evidence type="ECO:0000313" key="7">
    <source>
        <dbReference type="EMBL" id="QPH52210.1"/>
    </source>
</evidence>
<dbReference type="AlphaFoldDB" id="A0A7S9LNR9"/>
<evidence type="ECO:0000256" key="1">
    <source>
        <dbReference type="ARBA" id="ARBA00004651"/>
    </source>
</evidence>
<feature type="transmembrane region" description="Helical" evidence="6">
    <location>
        <begin position="115"/>
        <end position="132"/>
    </location>
</feature>
<evidence type="ECO:0000256" key="5">
    <source>
        <dbReference type="ARBA" id="ARBA00023136"/>
    </source>
</evidence>
<evidence type="ECO:0000313" key="8">
    <source>
        <dbReference type="Proteomes" id="UP000594800"/>
    </source>
</evidence>
<feature type="transmembrane region" description="Helical" evidence="6">
    <location>
        <begin position="359"/>
        <end position="381"/>
    </location>
</feature>
<evidence type="ECO:0000256" key="2">
    <source>
        <dbReference type="ARBA" id="ARBA00022475"/>
    </source>
</evidence>
<keyword evidence="8" id="KW-1185">Reference proteome</keyword>
<dbReference type="InterPro" id="IPR002797">
    <property type="entry name" value="Polysacc_synth"/>
</dbReference>
<organism evidence="7 8">
    <name type="scientific">Pontivivens ytuae</name>
    <dbReference type="NCBI Taxonomy" id="2789856"/>
    <lineage>
        <taxon>Bacteria</taxon>
        <taxon>Pseudomonadati</taxon>
        <taxon>Pseudomonadota</taxon>
        <taxon>Alphaproteobacteria</taxon>
        <taxon>Rhodobacterales</taxon>
        <taxon>Paracoccaceae</taxon>
        <taxon>Pontivivens</taxon>
    </lineage>
</organism>
<reference evidence="7 8" key="1">
    <citation type="submission" date="2020-11" db="EMBL/GenBank/DDBJ databases">
        <title>Description of Pontivivens ytuae sp. nov. isolated from deep sea sediment of Mariana Trench.</title>
        <authorList>
            <person name="Wang Z."/>
            <person name="Sun Q.-L."/>
            <person name="Xu X.-D."/>
            <person name="Tang Y.-Z."/>
            <person name="Zhang J."/>
        </authorList>
    </citation>
    <scope>NUCLEOTIDE SEQUENCE [LARGE SCALE GENOMIC DNA]</scope>
    <source>
        <strain evidence="7 8">MT2928</strain>
    </source>
</reference>
<gene>
    <name evidence="7" type="ORF">I0K15_10205</name>
</gene>
<accession>A0A7S9LNR9</accession>
<dbReference type="EMBL" id="CP064942">
    <property type="protein sequence ID" value="QPH52210.1"/>
    <property type="molecule type" value="Genomic_DNA"/>
</dbReference>
<feature type="transmembrane region" description="Helical" evidence="6">
    <location>
        <begin position="20"/>
        <end position="40"/>
    </location>
</feature>
<feature type="transmembrane region" description="Helical" evidence="6">
    <location>
        <begin position="87"/>
        <end position="109"/>
    </location>
</feature>
<feature type="transmembrane region" description="Helical" evidence="6">
    <location>
        <begin position="251"/>
        <end position="273"/>
    </location>
</feature>
<dbReference type="InterPro" id="IPR050833">
    <property type="entry name" value="Poly_Biosynth_Transport"/>
</dbReference>
<proteinExistence type="predicted"/>
<feature type="transmembrane region" description="Helical" evidence="6">
    <location>
        <begin position="328"/>
        <end position="347"/>
    </location>
</feature>
<dbReference type="PANTHER" id="PTHR30250">
    <property type="entry name" value="PST FAMILY PREDICTED COLANIC ACID TRANSPORTER"/>
    <property type="match status" value="1"/>
</dbReference>
<comment type="subcellular location">
    <subcellularLocation>
        <location evidence="1">Cell membrane</location>
        <topology evidence="1">Multi-pass membrane protein</topology>
    </subcellularLocation>
</comment>
<evidence type="ECO:0000256" key="3">
    <source>
        <dbReference type="ARBA" id="ARBA00022692"/>
    </source>
</evidence>
<keyword evidence="4 6" id="KW-1133">Transmembrane helix</keyword>
<evidence type="ECO:0000256" key="4">
    <source>
        <dbReference type="ARBA" id="ARBA00022989"/>
    </source>
</evidence>
<dbReference type="KEGG" id="poz:I0K15_10205"/>
<keyword evidence="2" id="KW-1003">Cell membrane</keyword>